<dbReference type="Pfam" id="PF01344">
    <property type="entry name" value="Kelch_1"/>
    <property type="match status" value="2"/>
</dbReference>
<comment type="caution">
    <text evidence="4">The sequence shown here is derived from an EMBL/GenBank/DDBJ whole genome shotgun (WGS) entry which is preliminary data.</text>
</comment>
<evidence type="ECO:0000313" key="5">
    <source>
        <dbReference type="Proteomes" id="UP001180825"/>
    </source>
</evidence>
<keyword evidence="5" id="KW-1185">Reference proteome</keyword>
<proteinExistence type="predicted"/>
<keyword evidence="1" id="KW-0880">Kelch repeat</keyword>
<organism evidence="4 5">
    <name type="scientific">Roseateles asaccharophilus</name>
    <dbReference type="NCBI Taxonomy" id="582607"/>
    <lineage>
        <taxon>Bacteria</taxon>
        <taxon>Pseudomonadati</taxon>
        <taxon>Pseudomonadota</taxon>
        <taxon>Betaproteobacteria</taxon>
        <taxon>Burkholderiales</taxon>
        <taxon>Sphaerotilaceae</taxon>
        <taxon>Roseateles</taxon>
    </lineage>
</organism>
<dbReference type="InterPro" id="IPR015915">
    <property type="entry name" value="Kelch-typ_b-propeller"/>
</dbReference>
<evidence type="ECO:0000256" key="2">
    <source>
        <dbReference type="ARBA" id="ARBA00022737"/>
    </source>
</evidence>
<evidence type="ECO:0008006" key="6">
    <source>
        <dbReference type="Google" id="ProtNLM"/>
    </source>
</evidence>
<evidence type="ECO:0000256" key="1">
    <source>
        <dbReference type="ARBA" id="ARBA00022441"/>
    </source>
</evidence>
<keyword evidence="2" id="KW-0677">Repeat</keyword>
<gene>
    <name evidence="4" type="ORF">J2X21_000685</name>
</gene>
<dbReference type="RefSeq" id="WP_310324898.1">
    <property type="nucleotide sequence ID" value="NZ_JAVDXV010000001.1"/>
</dbReference>
<name>A0ABU2A4M5_9BURK</name>
<dbReference type="PANTHER" id="PTHR46344:SF27">
    <property type="entry name" value="KELCH REPEAT SUPERFAMILY PROTEIN"/>
    <property type="match status" value="1"/>
</dbReference>
<evidence type="ECO:0000313" key="4">
    <source>
        <dbReference type="EMBL" id="MDR7331573.1"/>
    </source>
</evidence>
<dbReference type="InterPro" id="IPR006652">
    <property type="entry name" value="Kelch_1"/>
</dbReference>
<dbReference type="Gene3D" id="2.120.10.80">
    <property type="entry name" value="Kelch-type beta propeller"/>
    <property type="match status" value="2"/>
</dbReference>
<dbReference type="InterPro" id="IPR011043">
    <property type="entry name" value="Gal_Oxase/kelch_b-propeller"/>
</dbReference>
<reference evidence="4 5" key="1">
    <citation type="submission" date="2023-07" db="EMBL/GenBank/DDBJ databases">
        <title>Sorghum-associated microbial communities from plants grown in Nebraska, USA.</title>
        <authorList>
            <person name="Schachtman D."/>
        </authorList>
    </citation>
    <scope>NUCLEOTIDE SEQUENCE [LARGE SCALE GENOMIC DNA]</scope>
    <source>
        <strain evidence="4 5">BE316</strain>
    </source>
</reference>
<dbReference type="EMBL" id="JAVDXV010000001">
    <property type="protein sequence ID" value="MDR7331573.1"/>
    <property type="molecule type" value="Genomic_DNA"/>
</dbReference>
<dbReference type="SUPFAM" id="SSF50965">
    <property type="entry name" value="Galactose oxidase, central domain"/>
    <property type="match status" value="1"/>
</dbReference>
<dbReference type="SUPFAM" id="SSF117281">
    <property type="entry name" value="Kelch motif"/>
    <property type="match status" value="1"/>
</dbReference>
<keyword evidence="3" id="KW-0732">Signal</keyword>
<accession>A0ABU2A4M5</accession>
<evidence type="ECO:0000256" key="3">
    <source>
        <dbReference type="SAM" id="SignalP"/>
    </source>
</evidence>
<protein>
    <recommendedName>
        <fullName evidence="6">Kelch motif protein</fullName>
    </recommendedName>
</protein>
<dbReference type="SMART" id="SM00612">
    <property type="entry name" value="Kelch"/>
    <property type="match status" value="5"/>
</dbReference>
<dbReference type="Proteomes" id="UP001180825">
    <property type="component" value="Unassembled WGS sequence"/>
</dbReference>
<feature type="chain" id="PRO_5045724750" description="Kelch motif protein" evidence="3">
    <location>
        <begin position="19"/>
        <end position="367"/>
    </location>
</feature>
<sequence>MKAFAFALWLAPAATLVAAPSPTATLLSVSNATAMLSARAAHQATATAQGLVLLSGGCAQANCDGVQRSAELFDPATGRHAPAGTMREARVAHTAAPLPDGRVLVAGGWTGAAVTDSVEVFDPATRRFTPAPAMATPRMDGTATPLADGRVLIAGGAQRTNQPTAATELFDPATGRLAPAGAMQSPRAHHGAVRLRDGRVLLVGGLVGRHRATASAEIYDPASGRFTPTGSLREPRCKLAALALQDGRVMVIAGSPNCEEGRRLASTEIWDPATGRFEPGPALAHPRYKIAAAAAVLASGDVLIAGNANDVEVWTPGTPAFTTLRGAIGDELSFSTATALPDGRALIAGGYDPRIVPTARAWQVARR</sequence>
<dbReference type="PANTHER" id="PTHR46344">
    <property type="entry name" value="OS02G0202900 PROTEIN"/>
    <property type="match status" value="1"/>
</dbReference>
<feature type="signal peptide" evidence="3">
    <location>
        <begin position="1"/>
        <end position="18"/>
    </location>
</feature>